<evidence type="ECO:0000259" key="2">
    <source>
        <dbReference type="Pfam" id="PF01368"/>
    </source>
</evidence>
<dbReference type="SUPFAM" id="SSF64182">
    <property type="entry name" value="DHH phosphoesterases"/>
    <property type="match status" value="1"/>
</dbReference>
<evidence type="ECO:0000259" key="3">
    <source>
        <dbReference type="Pfam" id="PF02272"/>
    </source>
</evidence>
<dbReference type="eggNOG" id="COG0618">
    <property type="taxonomic scope" value="Bacteria"/>
</dbReference>
<protein>
    <submittedName>
        <fullName evidence="4">Exopolyphosphatase-like enzyme</fullName>
    </submittedName>
</protein>
<name>I4CAN2_DESTA</name>
<dbReference type="EMBL" id="CP003360">
    <property type="protein sequence ID" value="AFM26623.1"/>
    <property type="molecule type" value="Genomic_DNA"/>
</dbReference>
<dbReference type="KEGG" id="dti:Desti_3981"/>
<feature type="domain" description="DHHA1" evidence="3">
    <location>
        <begin position="270"/>
        <end position="357"/>
    </location>
</feature>
<organism evidence="4 5">
    <name type="scientific">Desulfomonile tiedjei (strain ATCC 49306 / DSM 6799 / DCB-1)</name>
    <dbReference type="NCBI Taxonomy" id="706587"/>
    <lineage>
        <taxon>Bacteria</taxon>
        <taxon>Pseudomonadati</taxon>
        <taxon>Thermodesulfobacteriota</taxon>
        <taxon>Desulfomonilia</taxon>
        <taxon>Desulfomonilales</taxon>
        <taxon>Desulfomonilaceae</taxon>
        <taxon>Desulfomonile</taxon>
    </lineage>
</organism>
<feature type="region of interest" description="Disordered" evidence="1">
    <location>
        <begin position="11"/>
        <end position="31"/>
    </location>
</feature>
<dbReference type="InterPro" id="IPR051319">
    <property type="entry name" value="Oligoribo/pAp-PDE_c-di-AMP_PDE"/>
</dbReference>
<feature type="region of interest" description="Disordered" evidence="1">
    <location>
        <begin position="337"/>
        <end position="357"/>
    </location>
</feature>
<accession>I4CAN2</accession>
<proteinExistence type="predicted"/>
<feature type="domain" description="DDH" evidence="2">
    <location>
        <begin position="65"/>
        <end position="210"/>
    </location>
</feature>
<reference evidence="5" key="1">
    <citation type="submission" date="2012-06" db="EMBL/GenBank/DDBJ databases">
        <title>Complete sequence of chromosome of Desulfomonile tiedjei DSM 6799.</title>
        <authorList>
            <person name="Lucas S."/>
            <person name="Copeland A."/>
            <person name="Lapidus A."/>
            <person name="Glavina del Rio T."/>
            <person name="Dalin E."/>
            <person name="Tice H."/>
            <person name="Bruce D."/>
            <person name="Goodwin L."/>
            <person name="Pitluck S."/>
            <person name="Peters L."/>
            <person name="Ovchinnikova G."/>
            <person name="Zeytun A."/>
            <person name="Lu M."/>
            <person name="Kyrpides N."/>
            <person name="Mavromatis K."/>
            <person name="Ivanova N."/>
            <person name="Brettin T."/>
            <person name="Detter J.C."/>
            <person name="Han C."/>
            <person name="Larimer F."/>
            <person name="Land M."/>
            <person name="Hauser L."/>
            <person name="Markowitz V."/>
            <person name="Cheng J.-F."/>
            <person name="Hugenholtz P."/>
            <person name="Woyke T."/>
            <person name="Wu D."/>
            <person name="Spring S."/>
            <person name="Schroeder M."/>
            <person name="Brambilla E."/>
            <person name="Klenk H.-P."/>
            <person name="Eisen J.A."/>
        </authorList>
    </citation>
    <scope>NUCLEOTIDE SEQUENCE [LARGE SCALE GENOMIC DNA]</scope>
    <source>
        <strain evidence="5">ATCC 49306 / DSM 6799 / DCB-1</strain>
    </source>
</reference>
<sequence>MTSPDCFVTRPNSKRPQFCPPETSLTPTQTRASGIANSLKWDLAKSVAKLNQLSEVLAPVKGRRMLVLCHNNPDPDSIGGAYAFSFLLAKKFGIRSVLGYGGVVTRAENKAMIHRLRIKMMQLTKVDPSKYGGIALIDAQPGTGNNLMDARKPSPLIVVDHHPLRQTTLKAPFHDIRTRYGATSTIITEYLVAAGLIPLRSVANALLYGIKADTNSLTRAAAKVDFTAFNYLSPLTNHRIIGLIERPALSSEYFEDLYNGISKTIIYRDVAISDLGEIHSEAIVPELADLLLRTEGVSWSFCIGKMDKLLILSMRSTTRTHKAGYVLRRLVAGQGSAGGHREMAGGQVPLTGKSPQEKKELPSKLIASFLKLIKRERCQPKPFVHTDAKCKAAE</sequence>
<dbReference type="Pfam" id="PF01368">
    <property type="entry name" value="DHH"/>
    <property type="match status" value="1"/>
</dbReference>
<dbReference type="PANTHER" id="PTHR47618:SF1">
    <property type="entry name" value="BIFUNCTIONAL OLIGORIBONUCLEASE AND PAP PHOSPHATASE NRNA"/>
    <property type="match status" value="1"/>
</dbReference>
<dbReference type="Pfam" id="PF02272">
    <property type="entry name" value="DHHA1"/>
    <property type="match status" value="1"/>
</dbReference>
<gene>
    <name evidence="4" type="ordered locus">Desti_3981</name>
</gene>
<dbReference type="InterPro" id="IPR038763">
    <property type="entry name" value="DHH_sf"/>
</dbReference>
<evidence type="ECO:0000313" key="5">
    <source>
        <dbReference type="Proteomes" id="UP000006055"/>
    </source>
</evidence>
<dbReference type="AlphaFoldDB" id="I4CAN2"/>
<dbReference type="GO" id="GO:0003676">
    <property type="term" value="F:nucleic acid binding"/>
    <property type="evidence" value="ECO:0007669"/>
    <property type="project" value="InterPro"/>
</dbReference>
<dbReference type="Proteomes" id="UP000006055">
    <property type="component" value="Chromosome"/>
</dbReference>
<dbReference type="STRING" id="706587.Desti_3981"/>
<keyword evidence="5" id="KW-1185">Reference proteome</keyword>
<dbReference type="PANTHER" id="PTHR47618">
    <property type="entry name" value="BIFUNCTIONAL OLIGORIBONUCLEASE AND PAP PHOSPHATASE NRNA"/>
    <property type="match status" value="1"/>
</dbReference>
<dbReference type="HOGENOM" id="CLU_046377_1_0_7"/>
<dbReference type="InterPro" id="IPR001667">
    <property type="entry name" value="DDH_dom"/>
</dbReference>
<evidence type="ECO:0000313" key="4">
    <source>
        <dbReference type="EMBL" id="AFM26623.1"/>
    </source>
</evidence>
<evidence type="ECO:0000256" key="1">
    <source>
        <dbReference type="SAM" id="MobiDB-lite"/>
    </source>
</evidence>
<dbReference type="Gene3D" id="3.90.1640.10">
    <property type="entry name" value="inorganic pyrophosphatase (n-terminal core)"/>
    <property type="match status" value="1"/>
</dbReference>
<dbReference type="InterPro" id="IPR003156">
    <property type="entry name" value="DHHA1_dom"/>
</dbReference>